<feature type="compositionally biased region" description="Polar residues" evidence="1">
    <location>
        <begin position="128"/>
        <end position="138"/>
    </location>
</feature>
<dbReference type="PANTHER" id="PTHR10900:SF77">
    <property type="entry name" value="FI19380P1"/>
    <property type="match status" value="1"/>
</dbReference>
<feature type="region of interest" description="Disordered" evidence="1">
    <location>
        <begin position="83"/>
        <end position="105"/>
    </location>
</feature>
<evidence type="ECO:0000256" key="3">
    <source>
        <dbReference type="SAM" id="SignalP"/>
    </source>
</evidence>
<keyword evidence="2" id="KW-0472">Membrane</keyword>
<dbReference type="InterPro" id="IPR050904">
    <property type="entry name" value="Adhesion/Biosynth-related"/>
</dbReference>
<keyword evidence="3" id="KW-0732">Signal</keyword>
<comment type="caution">
    <text evidence="5">The sequence shown here is derived from an EMBL/GenBank/DDBJ whole genome shotgun (WGS) entry which is preliminary data.</text>
</comment>
<sequence>MYLGFLITLFSLVVHFIAAQQQPNGNQTILQALNDTNASPALKFVALLQSSPDYQPIVDLLSDPSSNVTLFVPSDQVYYNATGQMPTTNNTDMQNSTTGGNTDSSGFSPTGAVGVFFSSIIYGGQSSATSNAEQQQPPTSVTSAGATNAGAAPVATSTQNDDAAATALRSVFSPFFPAPTSLPNMAKYVRMSNEEYLQPYHDSMYSFKPVSLQAALPDNDTSGWNQVIANTPFADQFNLIDLLSYHVVNGTTQFQNSTNILNTLLSNNSIDKLGYGLPLIVQQQQQQQQQQQYQVYHKRQEMTNNTSSDSIWTVGNGLDNSAHIMMNQTIQASNGIVYVVDKILVPPLSPNDTLSALQNVSSFDALLGQLSNNSLDSTTNVTLFVPVNEVLQNLNATGLDAQTLDTIVQAHIVPGVYYTTNLTLQPTTVSTIAGTNITLTNADPSNNISVQVNGTNVVHANILLNNGVMHLIDGVLNYTTNQAQGNSTNGNSTDSSGNNGGSNNDGSNNNDPNNNPFPPSAGSFANKNFIVYISNILVYMTLVIFSYILF</sequence>
<organism evidence="5 6">
    <name type="scientific">Rhizopus stolonifer</name>
    <name type="common">Rhizopus nigricans</name>
    <dbReference type="NCBI Taxonomy" id="4846"/>
    <lineage>
        <taxon>Eukaryota</taxon>
        <taxon>Fungi</taxon>
        <taxon>Fungi incertae sedis</taxon>
        <taxon>Mucoromycota</taxon>
        <taxon>Mucoromycotina</taxon>
        <taxon>Mucoromycetes</taxon>
        <taxon>Mucorales</taxon>
        <taxon>Mucorineae</taxon>
        <taxon>Rhizopodaceae</taxon>
        <taxon>Rhizopus</taxon>
    </lineage>
</organism>
<dbReference type="Proteomes" id="UP000253551">
    <property type="component" value="Unassembled WGS sequence"/>
</dbReference>
<name>A0A367JZU1_RHIST</name>
<dbReference type="PROSITE" id="PS50213">
    <property type="entry name" value="FAS1"/>
    <property type="match status" value="1"/>
</dbReference>
<feature type="signal peptide" evidence="3">
    <location>
        <begin position="1"/>
        <end position="19"/>
    </location>
</feature>
<dbReference type="Gene3D" id="2.30.180.10">
    <property type="entry name" value="FAS1 domain"/>
    <property type="match status" value="2"/>
</dbReference>
<evidence type="ECO:0000259" key="4">
    <source>
        <dbReference type="PROSITE" id="PS50213"/>
    </source>
</evidence>
<evidence type="ECO:0000313" key="6">
    <source>
        <dbReference type="Proteomes" id="UP000253551"/>
    </source>
</evidence>
<keyword evidence="2" id="KW-0812">Transmembrane</keyword>
<dbReference type="AlphaFoldDB" id="A0A367JZU1"/>
<keyword evidence="6" id="KW-1185">Reference proteome</keyword>
<evidence type="ECO:0000256" key="1">
    <source>
        <dbReference type="SAM" id="MobiDB-lite"/>
    </source>
</evidence>
<reference evidence="5 6" key="1">
    <citation type="journal article" date="2018" name="G3 (Bethesda)">
        <title>Phylogenetic and Phylogenomic Definition of Rhizopus Species.</title>
        <authorList>
            <person name="Gryganskyi A.P."/>
            <person name="Golan J."/>
            <person name="Dolatabadi S."/>
            <person name="Mondo S."/>
            <person name="Robb S."/>
            <person name="Idnurm A."/>
            <person name="Muszewska A."/>
            <person name="Steczkiewicz K."/>
            <person name="Masonjones S."/>
            <person name="Liao H.L."/>
            <person name="Gajdeczka M.T."/>
            <person name="Anike F."/>
            <person name="Vuek A."/>
            <person name="Anishchenko I.M."/>
            <person name="Voigt K."/>
            <person name="de Hoog G.S."/>
            <person name="Smith M.E."/>
            <person name="Heitman J."/>
            <person name="Vilgalys R."/>
            <person name="Stajich J.E."/>
        </authorList>
    </citation>
    <scope>NUCLEOTIDE SEQUENCE [LARGE SCALE GENOMIC DNA]</scope>
    <source>
        <strain evidence="5 6">LSU 92-RS-03</strain>
    </source>
</reference>
<gene>
    <name evidence="5" type="ORF">CU098_007729</name>
</gene>
<dbReference type="SUPFAM" id="SSF82153">
    <property type="entry name" value="FAS1 domain"/>
    <property type="match status" value="2"/>
</dbReference>
<dbReference type="EMBL" id="PJQM01002433">
    <property type="protein sequence ID" value="RCH95415.1"/>
    <property type="molecule type" value="Genomic_DNA"/>
</dbReference>
<feature type="compositionally biased region" description="Low complexity" evidence="1">
    <location>
        <begin position="485"/>
        <end position="514"/>
    </location>
</feature>
<accession>A0A367JZU1</accession>
<proteinExistence type="predicted"/>
<dbReference type="InterPro" id="IPR000782">
    <property type="entry name" value="FAS1_domain"/>
</dbReference>
<dbReference type="GO" id="GO:0005615">
    <property type="term" value="C:extracellular space"/>
    <property type="evidence" value="ECO:0007669"/>
    <property type="project" value="TreeGrafter"/>
</dbReference>
<dbReference type="SMART" id="SM00554">
    <property type="entry name" value="FAS1"/>
    <property type="match status" value="2"/>
</dbReference>
<keyword evidence="2" id="KW-1133">Transmembrane helix</keyword>
<dbReference type="InterPro" id="IPR036378">
    <property type="entry name" value="FAS1_dom_sf"/>
</dbReference>
<feature type="chain" id="PRO_5016852116" description="FAS1 domain-containing protein" evidence="3">
    <location>
        <begin position="20"/>
        <end position="550"/>
    </location>
</feature>
<dbReference type="STRING" id="4846.A0A367JZU1"/>
<dbReference type="PANTHER" id="PTHR10900">
    <property type="entry name" value="PERIOSTIN-RELATED"/>
    <property type="match status" value="1"/>
</dbReference>
<feature type="region of interest" description="Disordered" evidence="1">
    <location>
        <begin position="483"/>
        <end position="519"/>
    </location>
</feature>
<dbReference type="OrthoDB" id="286301at2759"/>
<feature type="region of interest" description="Disordered" evidence="1">
    <location>
        <begin position="128"/>
        <end position="158"/>
    </location>
</feature>
<evidence type="ECO:0000256" key="2">
    <source>
        <dbReference type="SAM" id="Phobius"/>
    </source>
</evidence>
<dbReference type="Pfam" id="PF02469">
    <property type="entry name" value="Fasciclin"/>
    <property type="match status" value="1"/>
</dbReference>
<feature type="transmembrane region" description="Helical" evidence="2">
    <location>
        <begin position="529"/>
        <end position="549"/>
    </location>
</feature>
<feature type="compositionally biased region" description="Low complexity" evidence="1">
    <location>
        <begin position="139"/>
        <end position="157"/>
    </location>
</feature>
<evidence type="ECO:0000313" key="5">
    <source>
        <dbReference type="EMBL" id="RCH95415.1"/>
    </source>
</evidence>
<protein>
    <recommendedName>
        <fullName evidence="4">FAS1 domain-containing protein</fullName>
    </recommendedName>
</protein>
<feature type="domain" description="FAS1" evidence="4">
    <location>
        <begin position="350"/>
        <end position="476"/>
    </location>
</feature>